<dbReference type="EMBL" id="UINC01000599">
    <property type="protein sequence ID" value="SUZ58142.1"/>
    <property type="molecule type" value="Genomic_DNA"/>
</dbReference>
<organism evidence="1">
    <name type="scientific">marine metagenome</name>
    <dbReference type="NCBI Taxonomy" id="408172"/>
    <lineage>
        <taxon>unclassified sequences</taxon>
        <taxon>metagenomes</taxon>
        <taxon>ecological metagenomes</taxon>
    </lineage>
</organism>
<protein>
    <recommendedName>
        <fullName evidence="2">Cytochrome c domain-containing protein</fullName>
    </recommendedName>
</protein>
<dbReference type="GO" id="GO:0016715">
    <property type="term" value="F:oxidoreductase activity, acting on paired donors, with incorporation or reduction of molecular oxygen, reduced ascorbate as one donor, and incorporation of one atom of oxygen"/>
    <property type="evidence" value="ECO:0007669"/>
    <property type="project" value="InterPro"/>
</dbReference>
<dbReference type="Gene3D" id="2.60.120.230">
    <property type="match status" value="1"/>
</dbReference>
<sequence length="464" mass="51774">MSYTCRNHHRHTKRLGIYAAGALILMLATPADVFSQSGADDVTFTADIAPILQRSCQNCHRPNSVAPMSLLTYAEVRPYARRIKERTMLRDRMGVMPPWFIEKDVGIQDYQNDISLSDTEIEMISEWADNGAPRGDPNDMPTPRVFATEDEWDIGTPDLIVDLPPYTMGAEAPDWWGMIPPVSSGLAEDRYVAAVEVKEISDVEGGVGGKFIFHHAIITSTDENGRPNGSWPIHEVGRNAETFDPLAGQILRAGSQFMIPGVHMHSNGQETTAHLRLGFKFHPKGYEPERRSTLLNFGNGEIDLRPMQDGQEVHIFHTLQQNMKITTFEPHMHAAGVRMCMEAVWGGRTETLTCAGYDHNWVKVYNYAEDAAPLLPRGTLLHVTAYFDTTENNTNVIDPRNWGGLGHRSIDNMAIVFAPGLMLNDEQFAEEIAKRRLRLGLAKGEGMLGCPFCGFEQLPGNGRR</sequence>
<reference evidence="1" key="1">
    <citation type="submission" date="2018-05" db="EMBL/GenBank/DDBJ databases">
        <authorList>
            <person name="Lanie J.A."/>
            <person name="Ng W.-L."/>
            <person name="Kazmierczak K.M."/>
            <person name="Andrzejewski T.M."/>
            <person name="Davidsen T.M."/>
            <person name="Wayne K.J."/>
            <person name="Tettelin H."/>
            <person name="Glass J.I."/>
            <person name="Rusch D."/>
            <person name="Podicherti R."/>
            <person name="Tsui H.-C.T."/>
            <person name="Winkler M.E."/>
        </authorList>
    </citation>
    <scope>NUCLEOTIDE SEQUENCE</scope>
</reference>
<accession>A0A381NU72</accession>
<gene>
    <name evidence="1" type="ORF">METZ01_LOCUS10996</name>
</gene>
<dbReference type="AlphaFoldDB" id="A0A381NU72"/>
<name>A0A381NU72_9ZZZZ</name>
<evidence type="ECO:0008006" key="2">
    <source>
        <dbReference type="Google" id="ProtNLM"/>
    </source>
</evidence>
<dbReference type="InterPro" id="IPR014784">
    <property type="entry name" value="Cu2_ascorb_mOase-like_C"/>
</dbReference>
<evidence type="ECO:0000313" key="1">
    <source>
        <dbReference type="EMBL" id="SUZ58142.1"/>
    </source>
</evidence>
<proteinExistence type="predicted"/>